<dbReference type="Proteomes" id="UP000231279">
    <property type="component" value="Unassembled WGS sequence"/>
</dbReference>
<evidence type="ECO:0000313" key="2">
    <source>
        <dbReference type="EMBL" id="PIN18981.1"/>
    </source>
</evidence>
<name>A0A2G9HN91_9LAMI</name>
<dbReference type="AlphaFoldDB" id="A0A2G9HN91"/>
<proteinExistence type="predicted"/>
<gene>
    <name evidence="2" type="ORF">CDL12_08343</name>
</gene>
<organism evidence="2 3">
    <name type="scientific">Handroanthus impetiginosus</name>
    <dbReference type="NCBI Taxonomy" id="429701"/>
    <lineage>
        <taxon>Eukaryota</taxon>
        <taxon>Viridiplantae</taxon>
        <taxon>Streptophyta</taxon>
        <taxon>Embryophyta</taxon>
        <taxon>Tracheophyta</taxon>
        <taxon>Spermatophyta</taxon>
        <taxon>Magnoliopsida</taxon>
        <taxon>eudicotyledons</taxon>
        <taxon>Gunneridae</taxon>
        <taxon>Pentapetalae</taxon>
        <taxon>asterids</taxon>
        <taxon>lamiids</taxon>
        <taxon>Lamiales</taxon>
        <taxon>Bignoniaceae</taxon>
        <taxon>Crescentiina</taxon>
        <taxon>Tabebuia alliance</taxon>
        <taxon>Handroanthus</taxon>
    </lineage>
</organism>
<evidence type="ECO:0000313" key="3">
    <source>
        <dbReference type="Proteomes" id="UP000231279"/>
    </source>
</evidence>
<keyword evidence="1" id="KW-1133">Transmembrane helix</keyword>
<keyword evidence="1" id="KW-0812">Transmembrane</keyword>
<keyword evidence="3" id="KW-1185">Reference proteome</keyword>
<sequence length="105" mass="12475">MPYSSSWSFGTTICNFFLHHLCFTRTSWTAANSRRRFYSCQKYKAYMNFDFNFIDVVFLLKSPFFFFFGEMVVGLFETIIPSLLRKATDLGDDNEKLKRWNSNSK</sequence>
<evidence type="ECO:0000256" key="1">
    <source>
        <dbReference type="SAM" id="Phobius"/>
    </source>
</evidence>
<reference evidence="3" key="1">
    <citation type="journal article" date="2018" name="Gigascience">
        <title>Genome assembly of the Pink Ipe (Handroanthus impetiginosus, Bignoniaceae), a highly valued, ecologically keystone Neotropical timber forest tree.</title>
        <authorList>
            <person name="Silva-Junior O.B."/>
            <person name="Grattapaglia D."/>
            <person name="Novaes E."/>
            <person name="Collevatti R.G."/>
        </authorList>
    </citation>
    <scope>NUCLEOTIDE SEQUENCE [LARGE SCALE GENOMIC DNA]</scope>
    <source>
        <strain evidence="3">cv. UFG-1</strain>
    </source>
</reference>
<comment type="caution">
    <text evidence="2">The sequence shown here is derived from an EMBL/GenBank/DDBJ whole genome shotgun (WGS) entry which is preliminary data.</text>
</comment>
<keyword evidence="1" id="KW-0472">Membrane</keyword>
<protein>
    <submittedName>
        <fullName evidence="2">Uncharacterized protein</fullName>
    </submittedName>
</protein>
<feature type="transmembrane region" description="Helical" evidence="1">
    <location>
        <begin position="56"/>
        <end position="76"/>
    </location>
</feature>
<accession>A0A2G9HN91</accession>
<dbReference type="EMBL" id="NKXS01001366">
    <property type="protein sequence ID" value="PIN18981.1"/>
    <property type="molecule type" value="Genomic_DNA"/>
</dbReference>